<dbReference type="RefSeq" id="WP_390305096.1">
    <property type="nucleotide sequence ID" value="NZ_JBHRRZ010000014.1"/>
</dbReference>
<dbReference type="EMBL" id="JBHRRZ010000014">
    <property type="protein sequence ID" value="MFC2948293.1"/>
    <property type="molecule type" value="Genomic_DNA"/>
</dbReference>
<dbReference type="Gene3D" id="2.40.10.220">
    <property type="entry name" value="predicted glycosyltransferase like domains"/>
    <property type="match status" value="1"/>
</dbReference>
<dbReference type="SUPFAM" id="SSF141371">
    <property type="entry name" value="PilZ domain-like"/>
    <property type="match status" value="1"/>
</dbReference>
<keyword evidence="3" id="KW-0966">Cell projection</keyword>
<dbReference type="Proteomes" id="UP001595387">
    <property type="component" value="Unassembled WGS sequence"/>
</dbReference>
<keyword evidence="4" id="KW-1185">Reference proteome</keyword>
<dbReference type="Pfam" id="PF12945">
    <property type="entry name" value="PilZNR"/>
    <property type="match status" value="1"/>
</dbReference>
<evidence type="ECO:0000259" key="1">
    <source>
        <dbReference type="Pfam" id="PF07238"/>
    </source>
</evidence>
<keyword evidence="3" id="KW-0969">Cilium</keyword>
<organism evidence="3 4">
    <name type="scientific">Virgibacillus sediminis</name>
    <dbReference type="NCBI Taxonomy" id="202260"/>
    <lineage>
        <taxon>Bacteria</taxon>
        <taxon>Bacillati</taxon>
        <taxon>Bacillota</taxon>
        <taxon>Bacilli</taxon>
        <taxon>Bacillales</taxon>
        <taxon>Bacillaceae</taxon>
        <taxon>Virgibacillus</taxon>
    </lineage>
</organism>
<dbReference type="InterPro" id="IPR009875">
    <property type="entry name" value="PilZ_domain"/>
</dbReference>
<proteinExistence type="predicted"/>
<evidence type="ECO:0000259" key="2">
    <source>
        <dbReference type="Pfam" id="PF12945"/>
    </source>
</evidence>
<feature type="domain" description="Type III secretion system flagellar brake protein YcgR PilZN" evidence="2">
    <location>
        <begin position="2"/>
        <end position="89"/>
    </location>
</feature>
<gene>
    <name evidence="3" type="ORF">ACFODW_08070</name>
</gene>
<dbReference type="Pfam" id="PF07238">
    <property type="entry name" value="PilZ"/>
    <property type="match status" value="1"/>
</dbReference>
<accession>A0ABV7A616</accession>
<reference evidence="4" key="1">
    <citation type="journal article" date="2019" name="Int. J. Syst. Evol. Microbiol.">
        <title>The Global Catalogue of Microorganisms (GCM) 10K type strain sequencing project: providing services to taxonomists for standard genome sequencing and annotation.</title>
        <authorList>
            <consortium name="The Broad Institute Genomics Platform"/>
            <consortium name="The Broad Institute Genome Sequencing Center for Infectious Disease"/>
            <person name="Wu L."/>
            <person name="Ma J."/>
        </authorList>
    </citation>
    <scope>NUCLEOTIDE SEQUENCE [LARGE SCALE GENOMIC DNA]</scope>
    <source>
        <strain evidence="4">KCTC 13193</strain>
    </source>
</reference>
<comment type="caution">
    <text evidence="3">The sequence shown here is derived from an EMBL/GenBank/DDBJ whole genome shotgun (WGS) entry which is preliminary data.</text>
</comment>
<name>A0ABV7A616_9BACI</name>
<evidence type="ECO:0000313" key="4">
    <source>
        <dbReference type="Proteomes" id="UP001595387"/>
    </source>
</evidence>
<feature type="domain" description="PilZ" evidence="1">
    <location>
        <begin position="96"/>
        <end position="204"/>
    </location>
</feature>
<dbReference type="InterPro" id="IPR009926">
    <property type="entry name" value="T3SS_YcgR_PilZN"/>
</dbReference>
<evidence type="ECO:0000313" key="3">
    <source>
        <dbReference type="EMBL" id="MFC2948293.1"/>
    </source>
</evidence>
<keyword evidence="3" id="KW-0282">Flagellum</keyword>
<sequence>MKIGTFLTLEYNSAEGEPEDYYCKLIDADEENLYIDYPIRMETKRTSIFPRGAAFLATYKGGDDCIYQFSTEIIAKVNRNVPAISIKKPLTVKRIQRREFVRVEAAADMAVHILGKENNTFVTVTGDISGGGVSFFLPKNVHLDAGQTLDICIVLINGSGHKYIRTNAEVVHSRTDHEGVTTSSAKFTSIHPADQQEIIRFCFEKQRETRKKELL</sequence>
<protein>
    <submittedName>
        <fullName evidence="3">Flagellar brake protein</fullName>
    </submittedName>
</protein>